<dbReference type="SUPFAM" id="SSF51206">
    <property type="entry name" value="cAMP-binding domain-like"/>
    <property type="match status" value="1"/>
</dbReference>
<dbReference type="Proteomes" id="UP000199149">
    <property type="component" value="Unassembled WGS sequence"/>
</dbReference>
<name>A0A1I4VZI5_9FLAO</name>
<dbReference type="STRING" id="684065.SAMN05421738_10654"/>
<dbReference type="Gene3D" id="2.60.120.10">
    <property type="entry name" value="Jelly Rolls"/>
    <property type="match status" value="1"/>
</dbReference>
<sequence>MKFEQIIDEVYIISDNSKQLLMNNIKEVTLPKGLNILNSDKIERKVYFIKKGIVRAYTIFDGDEVTFWFGQEGNSILSMRSYIEKKASYETIELLEDCVLYEIKMNDLQGLYETNLELANWGRKLAENELIKTEERFISSQLGTAIQRYKKLLIENPSLINRVQLGYIASYLGISQVTLSRIRAEI</sequence>
<dbReference type="AlphaFoldDB" id="A0A1I4VZI5"/>
<protein>
    <submittedName>
        <fullName evidence="2">cAMP-binding domain of CRP or a regulatory subunit of cAMP-dependent protein kinases</fullName>
    </submittedName>
</protein>
<dbReference type="GO" id="GO:0016301">
    <property type="term" value="F:kinase activity"/>
    <property type="evidence" value="ECO:0007669"/>
    <property type="project" value="UniProtKB-KW"/>
</dbReference>
<dbReference type="EMBL" id="FOUZ01000006">
    <property type="protein sequence ID" value="SFN06427.1"/>
    <property type="molecule type" value="Genomic_DNA"/>
</dbReference>
<dbReference type="InterPro" id="IPR000595">
    <property type="entry name" value="cNMP-bd_dom"/>
</dbReference>
<keyword evidence="2" id="KW-0808">Transferase</keyword>
<dbReference type="RefSeq" id="WP_092907852.1">
    <property type="nucleotide sequence ID" value="NZ_FOUZ01000006.1"/>
</dbReference>
<feature type="domain" description="Cyclic nucleotide-binding" evidence="1">
    <location>
        <begin position="28"/>
        <end position="115"/>
    </location>
</feature>
<gene>
    <name evidence="2" type="ORF">SAMN05421738_10654</name>
</gene>
<accession>A0A1I4VZI5</accession>
<dbReference type="Pfam" id="PF00027">
    <property type="entry name" value="cNMP_binding"/>
    <property type="match status" value="1"/>
</dbReference>
<keyword evidence="2" id="KW-0418">Kinase</keyword>
<proteinExistence type="predicted"/>
<dbReference type="InterPro" id="IPR018490">
    <property type="entry name" value="cNMP-bd_dom_sf"/>
</dbReference>
<reference evidence="3" key="1">
    <citation type="submission" date="2016-10" db="EMBL/GenBank/DDBJ databases">
        <authorList>
            <person name="Varghese N."/>
            <person name="Submissions S."/>
        </authorList>
    </citation>
    <scope>NUCLEOTIDE SEQUENCE [LARGE SCALE GENOMIC DNA]</scope>
    <source>
        <strain evidence="3">XJ109</strain>
    </source>
</reference>
<organism evidence="2 3">
    <name type="scientific">Algoriella xinjiangensis</name>
    <dbReference type="NCBI Taxonomy" id="684065"/>
    <lineage>
        <taxon>Bacteria</taxon>
        <taxon>Pseudomonadati</taxon>
        <taxon>Bacteroidota</taxon>
        <taxon>Flavobacteriia</taxon>
        <taxon>Flavobacteriales</taxon>
        <taxon>Weeksellaceae</taxon>
        <taxon>Algoriella</taxon>
    </lineage>
</organism>
<evidence type="ECO:0000259" key="1">
    <source>
        <dbReference type="Pfam" id="PF00027"/>
    </source>
</evidence>
<evidence type="ECO:0000313" key="2">
    <source>
        <dbReference type="EMBL" id="SFN06427.1"/>
    </source>
</evidence>
<dbReference type="InterPro" id="IPR014710">
    <property type="entry name" value="RmlC-like_jellyroll"/>
</dbReference>
<dbReference type="OrthoDB" id="680421at2"/>
<keyword evidence="3" id="KW-1185">Reference proteome</keyword>
<evidence type="ECO:0000313" key="3">
    <source>
        <dbReference type="Proteomes" id="UP000199149"/>
    </source>
</evidence>
<dbReference type="CDD" id="cd00038">
    <property type="entry name" value="CAP_ED"/>
    <property type="match status" value="1"/>
</dbReference>